<dbReference type="InterPro" id="IPR030378">
    <property type="entry name" value="G_CP_dom"/>
</dbReference>
<sequence length="562" mass="61573">MNPKTLSLTSSFTPIHHLPHKKPISKTHKLHPGRVKPICKSQPDIDISVSVPGSQGTGAAAPTRGDIFLEKQQQIQSLVVEKKTKKIKKKELVKSVKSVTGSGGGYCCYGCGAPLQVVELDAPGYVDPDTYQLKKKHRQLKTVLCGRCRLLSHGHMVTAVGGNGGYAGGKQFVTAEELREKLTHLRHEKALIVKLVDIVDFNGSFLAHVRDLAGANPIILVVTKVDLLPKGTDFNCVGDWVVDATMRKKLNVLSVHLTSSKSLVGIAGVVSEIQKEKKGRDVYILGAANVGKSAFINAALKMLSYKDPVAAMARKYKPIQSAVPGTTVGPIQINAFLGGGKVYDTPGVHLHHRQAAVVHSQDLPALAPRSRLRGQSFTKEVVLDQWVTEKMEFDGLTGFSIFWGGLARIDILKALPETCLTFYGPKALKLHIVPTNKADEFYKKEVGVLLTPPSSGEQVPDWTGLETVRQLQIRFDDTQRPACDVAISGLGWITVEPVSQSLKELDSSLVDDAMEISLDVHVPKPVEIFVRPPLPVGKVGGEWYQYRDLTEKEEETRPKWYF</sequence>
<dbReference type="AlphaFoldDB" id="A0A2U1NGY5"/>
<dbReference type="PROSITE" id="PS51721">
    <property type="entry name" value="G_CP"/>
    <property type="match status" value="1"/>
</dbReference>
<feature type="domain" description="CP-type G" evidence="1">
    <location>
        <begin position="175"/>
        <end position="351"/>
    </location>
</feature>
<dbReference type="InterPro" id="IPR006073">
    <property type="entry name" value="GTP-bd"/>
</dbReference>
<comment type="caution">
    <text evidence="2">The sequence shown here is derived from an EMBL/GenBank/DDBJ whole genome shotgun (WGS) entry which is preliminary data.</text>
</comment>
<proteinExistence type="predicted"/>
<dbReference type="CDD" id="cd01855">
    <property type="entry name" value="YqeH"/>
    <property type="match status" value="1"/>
</dbReference>
<dbReference type="OrthoDB" id="1696305at2759"/>
<dbReference type="PANTHER" id="PTHR47569">
    <property type="entry name" value="NO-ASSOCIATED PROTEIN 1, CHLOROPLASTIC/MITOCHONDRIAL"/>
    <property type="match status" value="1"/>
</dbReference>
<keyword evidence="3" id="KW-1185">Reference proteome</keyword>
<dbReference type="SUPFAM" id="SSF52540">
    <property type="entry name" value="P-loop containing nucleoside triphosphate hydrolases"/>
    <property type="match status" value="1"/>
</dbReference>
<dbReference type="InterPro" id="IPR048422">
    <property type="entry name" value="NOA1/YqeH-like_C"/>
</dbReference>
<organism evidence="2 3">
    <name type="scientific">Artemisia annua</name>
    <name type="common">Sweet wormwood</name>
    <dbReference type="NCBI Taxonomy" id="35608"/>
    <lineage>
        <taxon>Eukaryota</taxon>
        <taxon>Viridiplantae</taxon>
        <taxon>Streptophyta</taxon>
        <taxon>Embryophyta</taxon>
        <taxon>Tracheophyta</taxon>
        <taxon>Spermatophyta</taxon>
        <taxon>Magnoliopsida</taxon>
        <taxon>eudicotyledons</taxon>
        <taxon>Gunneridae</taxon>
        <taxon>Pentapetalae</taxon>
        <taxon>asterids</taxon>
        <taxon>campanulids</taxon>
        <taxon>Asterales</taxon>
        <taxon>Asteraceae</taxon>
        <taxon>Asteroideae</taxon>
        <taxon>Anthemideae</taxon>
        <taxon>Artemisiinae</taxon>
        <taxon>Artemisia</taxon>
    </lineage>
</organism>
<dbReference type="GO" id="GO:0005525">
    <property type="term" value="F:GTP binding"/>
    <property type="evidence" value="ECO:0007669"/>
    <property type="project" value="InterPro"/>
</dbReference>
<accession>A0A2U1NGY5</accession>
<name>A0A2U1NGY5_ARTAN</name>
<evidence type="ECO:0000259" key="1">
    <source>
        <dbReference type="PROSITE" id="PS51721"/>
    </source>
</evidence>
<dbReference type="Pfam" id="PF01926">
    <property type="entry name" value="MMR_HSR1"/>
    <property type="match status" value="1"/>
</dbReference>
<dbReference type="Proteomes" id="UP000245207">
    <property type="component" value="Unassembled WGS sequence"/>
</dbReference>
<dbReference type="InterPro" id="IPR044229">
    <property type="entry name" value="NOA1"/>
</dbReference>
<dbReference type="EMBL" id="PKPP01002845">
    <property type="protein sequence ID" value="PWA72772.1"/>
    <property type="molecule type" value="Genomic_DNA"/>
</dbReference>
<evidence type="ECO:0000313" key="2">
    <source>
        <dbReference type="EMBL" id="PWA72772.1"/>
    </source>
</evidence>
<evidence type="ECO:0000313" key="3">
    <source>
        <dbReference type="Proteomes" id="UP000245207"/>
    </source>
</evidence>
<reference evidence="2 3" key="1">
    <citation type="journal article" date="2018" name="Mol. Plant">
        <title>The genome of Artemisia annua provides insight into the evolution of Asteraceae family and artemisinin biosynthesis.</title>
        <authorList>
            <person name="Shen Q."/>
            <person name="Zhang L."/>
            <person name="Liao Z."/>
            <person name="Wang S."/>
            <person name="Yan T."/>
            <person name="Shi P."/>
            <person name="Liu M."/>
            <person name="Fu X."/>
            <person name="Pan Q."/>
            <person name="Wang Y."/>
            <person name="Lv Z."/>
            <person name="Lu X."/>
            <person name="Zhang F."/>
            <person name="Jiang W."/>
            <person name="Ma Y."/>
            <person name="Chen M."/>
            <person name="Hao X."/>
            <person name="Li L."/>
            <person name="Tang Y."/>
            <person name="Lv G."/>
            <person name="Zhou Y."/>
            <person name="Sun X."/>
            <person name="Brodelius P.E."/>
            <person name="Rose J.K.C."/>
            <person name="Tang K."/>
        </authorList>
    </citation>
    <scope>NUCLEOTIDE SEQUENCE [LARGE SCALE GENOMIC DNA]</scope>
    <source>
        <strain evidence="3">cv. Huhao1</strain>
        <tissue evidence="2">Leaf</tissue>
    </source>
</reference>
<dbReference type="GO" id="GO:0003924">
    <property type="term" value="F:GTPase activity"/>
    <property type="evidence" value="ECO:0007669"/>
    <property type="project" value="InterPro"/>
</dbReference>
<dbReference type="Gene3D" id="3.40.50.300">
    <property type="entry name" value="P-loop containing nucleotide triphosphate hydrolases"/>
    <property type="match status" value="1"/>
</dbReference>
<gene>
    <name evidence="2" type="ORF">CTI12_AA266940</name>
</gene>
<dbReference type="InterPro" id="IPR027417">
    <property type="entry name" value="P-loop_NTPase"/>
</dbReference>
<protein>
    <submittedName>
        <fullName evidence="2">Nitric-oxide synthase</fullName>
    </submittedName>
</protein>
<dbReference type="Pfam" id="PF21516">
    <property type="entry name" value="YqeH-like_C"/>
    <property type="match status" value="1"/>
</dbReference>
<dbReference type="PANTHER" id="PTHR47569:SF2">
    <property type="entry name" value="NO-ASSOCIATED PROTEIN 1, CHLOROPLASTIC_MITOCHONDRIAL"/>
    <property type="match status" value="1"/>
</dbReference>
<dbReference type="STRING" id="35608.A0A2U1NGY5"/>